<dbReference type="InterPro" id="IPR007832">
    <property type="entry name" value="RNA_pol_Rpc34"/>
</dbReference>
<sequence>MGDVDGAIYKLALGLPNGVEMAAIQENLPQSPLETIVNGVNRLLKDGKLELLQSGNKVYYRGVSSDEMKLMGAMSEDEKLVYKHIENSGNEGIWVRTLKQLTNLPQTVITRSLRALESQVLIKSVKSIKHPTRKLYMLTSVSPSSEITGGPWYTDQEMDTDFIEQLARQCHQFIYAYSYPRHNPEMVYSANHTGYPTATQIKRFIAENRISNVDLSLENIEELLTMLVYDGKIERIAPALDADMGMSARFGKTDWMYRAQRISSKDSPLTDIPCGRCPVANRCSNTGSITPAKCEYFTKWLSF</sequence>
<comment type="function">
    <text evidence="6">DNA-dependent RNA polymerase catalyzes the transcription of DNA into RNA using the four ribonucleoside triphosphates as substrates. Specific peripheric component of RNA polymerase III which synthesizes small RNAs, such as 5S rRNA and tRNAs.</text>
</comment>
<keyword evidence="4 6" id="KW-0804">Transcription</keyword>
<dbReference type="FunFam" id="1.10.10.10:FF:000237">
    <property type="entry name" value="DNA-directed RNA polymerase III subunit RPC6"/>
    <property type="match status" value="1"/>
</dbReference>
<dbReference type="Pfam" id="PF05158">
    <property type="entry name" value="RNA_pol_Rpc34"/>
    <property type="match status" value="1"/>
</dbReference>
<dbReference type="Proteomes" id="UP001140094">
    <property type="component" value="Unassembled WGS sequence"/>
</dbReference>
<dbReference type="EMBL" id="JANBUO010000253">
    <property type="protein sequence ID" value="KAJ2805823.1"/>
    <property type="molecule type" value="Genomic_DNA"/>
</dbReference>
<dbReference type="InterPro" id="IPR036388">
    <property type="entry name" value="WH-like_DNA-bd_sf"/>
</dbReference>
<dbReference type="InterPro" id="IPR016049">
    <property type="entry name" value="RNA_pol_Rpc34-like"/>
</dbReference>
<dbReference type="PANTHER" id="PTHR12780">
    <property type="entry name" value="RNA POLYMERASE III DNA DIRECTED , 39KD SUBUNIT-RELATED"/>
    <property type="match status" value="1"/>
</dbReference>
<name>A0A9W8I4T9_9FUNG</name>
<dbReference type="PIRSF" id="PIRSF028763">
    <property type="entry name" value="RNA_pol_Rpc34"/>
    <property type="match status" value="1"/>
</dbReference>
<dbReference type="AlphaFoldDB" id="A0A9W8I4T9"/>
<dbReference type="OrthoDB" id="613763at2759"/>
<comment type="caution">
    <text evidence="7">The sequence shown here is derived from an EMBL/GenBank/DDBJ whole genome shotgun (WGS) entry which is preliminary data.</text>
</comment>
<evidence type="ECO:0000256" key="1">
    <source>
        <dbReference type="ARBA" id="ARBA00004123"/>
    </source>
</evidence>
<accession>A0A9W8I4T9</accession>
<evidence type="ECO:0000256" key="6">
    <source>
        <dbReference type="PIRNR" id="PIRNR028763"/>
    </source>
</evidence>
<evidence type="ECO:0000313" key="7">
    <source>
        <dbReference type="EMBL" id="KAJ2805823.1"/>
    </source>
</evidence>
<dbReference type="FunFam" id="1.10.10.10:FF:000116">
    <property type="entry name" value="DNA-directed RNA polymerase III subunit RPC6"/>
    <property type="match status" value="1"/>
</dbReference>
<dbReference type="GO" id="GO:0005737">
    <property type="term" value="C:cytoplasm"/>
    <property type="evidence" value="ECO:0007669"/>
    <property type="project" value="UniProtKB-ARBA"/>
</dbReference>
<comment type="subcellular location">
    <subcellularLocation>
        <location evidence="1 6">Nucleus</location>
    </subcellularLocation>
</comment>
<dbReference type="GO" id="GO:0005654">
    <property type="term" value="C:nucleoplasm"/>
    <property type="evidence" value="ECO:0007669"/>
    <property type="project" value="UniProtKB-ARBA"/>
</dbReference>
<evidence type="ECO:0000256" key="5">
    <source>
        <dbReference type="ARBA" id="ARBA00023242"/>
    </source>
</evidence>
<proteinExistence type="inferred from homology"/>
<evidence type="ECO:0000256" key="2">
    <source>
        <dbReference type="ARBA" id="ARBA00011038"/>
    </source>
</evidence>
<keyword evidence="5 6" id="KW-0539">Nucleus</keyword>
<dbReference type="SUPFAM" id="SSF46785">
    <property type="entry name" value="Winged helix' DNA-binding domain"/>
    <property type="match status" value="2"/>
</dbReference>
<organism evidence="7 8">
    <name type="scientific">Coemansia guatemalensis</name>
    <dbReference type="NCBI Taxonomy" id="2761395"/>
    <lineage>
        <taxon>Eukaryota</taxon>
        <taxon>Fungi</taxon>
        <taxon>Fungi incertae sedis</taxon>
        <taxon>Zoopagomycota</taxon>
        <taxon>Kickxellomycotina</taxon>
        <taxon>Kickxellomycetes</taxon>
        <taxon>Kickxellales</taxon>
        <taxon>Kickxellaceae</taxon>
        <taxon>Coemansia</taxon>
    </lineage>
</organism>
<keyword evidence="3 6" id="KW-0240">DNA-directed RNA polymerase</keyword>
<protein>
    <recommendedName>
        <fullName evidence="6">DNA-directed RNA polymerase III subunit RPC6</fullName>
        <shortName evidence="6">RNA polymerase III subunit C6</shortName>
    </recommendedName>
</protein>
<keyword evidence="8" id="KW-1185">Reference proteome</keyword>
<comment type="similarity">
    <text evidence="2 6">Belongs to the eukaryotic RPC34/RPC39 RNA polymerase subunit family.</text>
</comment>
<evidence type="ECO:0000256" key="3">
    <source>
        <dbReference type="ARBA" id="ARBA00022478"/>
    </source>
</evidence>
<dbReference type="GO" id="GO:0005666">
    <property type="term" value="C:RNA polymerase III complex"/>
    <property type="evidence" value="ECO:0007669"/>
    <property type="project" value="UniProtKB-UniRule"/>
</dbReference>
<evidence type="ECO:0000313" key="8">
    <source>
        <dbReference type="Proteomes" id="UP001140094"/>
    </source>
</evidence>
<dbReference type="Gene3D" id="1.10.10.10">
    <property type="entry name" value="Winged helix-like DNA-binding domain superfamily/Winged helix DNA-binding domain"/>
    <property type="match status" value="2"/>
</dbReference>
<evidence type="ECO:0000256" key="4">
    <source>
        <dbReference type="ARBA" id="ARBA00023163"/>
    </source>
</evidence>
<dbReference type="GO" id="GO:0006383">
    <property type="term" value="P:transcription by RNA polymerase III"/>
    <property type="evidence" value="ECO:0007669"/>
    <property type="project" value="UniProtKB-UniRule"/>
</dbReference>
<gene>
    <name evidence="7" type="primary">RPC34_2</name>
    <name evidence="7" type="ORF">H4R20_001939</name>
</gene>
<dbReference type="InterPro" id="IPR036390">
    <property type="entry name" value="WH_DNA-bd_sf"/>
</dbReference>
<reference evidence="7" key="1">
    <citation type="submission" date="2022-07" db="EMBL/GenBank/DDBJ databases">
        <title>Phylogenomic reconstructions and comparative analyses of Kickxellomycotina fungi.</title>
        <authorList>
            <person name="Reynolds N.K."/>
            <person name="Stajich J.E."/>
            <person name="Barry K."/>
            <person name="Grigoriev I.V."/>
            <person name="Crous P."/>
            <person name="Smith M.E."/>
        </authorList>
    </citation>
    <scope>NUCLEOTIDE SEQUENCE</scope>
    <source>
        <strain evidence="7">NRRL 1565</strain>
    </source>
</reference>